<dbReference type="AlphaFoldDB" id="A0A7I8KLJ9"/>
<dbReference type="Proteomes" id="UP000663760">
    <property type="component" value="Chromosome 6"/>
</dbReference>
<feature type="compositionally biased region" description="Basic and acidic residues" evidence="1">
    <location>
        <begin position="1"/>
        <end position="10"/>
    </location>
</feature>
<dbReference type="EMBL" id="LR746269">
    <property type="protein sequence ID" value="CAA7398176.1"/>
    <property type="molecule type" value="Genomic_DNA"/>
</dbReference>
<sequence>MDQVLRRSLDAFETGPKNPSVLG</sequence>
<accession>A0A7I8KLJ9</accession>
<evidence type="ECO:0000313" key="3">
    <source>
        <dbReference type="Proteomes" id="UP000663760"/>
    </source>
</evidence>
<keyword evidence="3" id="KW-1185">Reference proteome</keyword>
<feature type="region of interest" description="Disordered" evidence="1">
    <location>
        <begin position="1"/>
        <end position="23"/>
    </location>
</feature>
<protein>
    <submittedName>
        <fullName evidence="2">Uncharacterized protein</fullName>
    </submittedName>
</protein>
<proteinExistence type="predicted"/>
<evidence type="ECO:0000256" key="1">
    <source>
        <dbReference type="SAM" id="MobiDB-lite"/>
    </source>
</evidence>
<organism evidence="2 3">
    <name type="scientific">Spirodela intermedia</name>
    <name type="common">Intermediate duckweed</name>
    <dbReference type="NCBI Taxonomy" id="51605"/>
    <lineage>
        <taxon>Eukaryota</taxon>
        <taxon>Viridiplantae</taxon>
        <taxon>Streptophyta</taxon>
        <taxon>Embryophyta</taxon>
        <taxon>Tracheophyta</taxon>
        <taxon>Spermatophyta</taxon>
        <taxon>Magnoliopsida</taxon>
        <taxon>Liliopsida</taxon>
        <taxon>Araceae</taxon>
        <taxon>Lemnoideae</taxon>
        <taxon>Spirodela</taxon>
    </lineage>
</organism>
<gene>
    <name evidence="2" type="ORF">SI8410_06008841</name>
</gene>
<evidence type="ECO:0000313" key="2">
    <source>
        <dbReference type="EMBL" id="CAA7398176.1"/>
    </source>
</evidence>
<name>A0A7I8KLJ9_SPIIN</name>
<reference evidence="2" key="1">
    <citation type="submission" date="2020-02" db="EMBL/GenBank/DDBJ databases">
        <authorList>
            <person name="Scholz U."/>
            <person name="Mascher M."/>
            <person name="Fiebig A."/>
        </authorList>
    </citation>
    <scope>NUCLEOTIDE SEQUENCE</scope>
</reference>